<feature type="domain" description="HTH gntR-type" evidence="4">
    <location>
        <begin position="1"/>
        <end position="68"/>
    </location>
</feature>
<dbReference type="InterPro" id="IPR050679">
    <property type="entry name" value="Bact_HTH_transcr_reg"/>
</dbReference>
<dbReference type="EMBL" id="PQGE01000009">
    <property type="protein sequence ID" value="POP44621.1"/>
    <property type="molecule type" value="Genomic_DNA"/>
</dbReference>
<keyword evidence="2" id="KW-0238">DNA-binding</keyword>
<evidence type="ECO:0000313" key="7">
    <source>
        <dbReference type="Proteomes" id="UP000237073"/>
    </source>
</evidence>
<evidence type="ECO:0000313" key="6">
    <source>
        <dbReference type="EMBL" id="POP47490.1"/>
    </source>
</evidence>
<protein>
    <submittedName>
        <fullName evidence="6">GntR family transcriptional regulator</fullName>
    </submittedName>
</protein>
<reference evidence="7 8" key="1">
    <citation type="submission" date="2018-01" db="EMBL/GenBank/DDBJ databases">
        <title>Superficieibacter electus gen. nov., sp. nov., an extended-spectrum beta-lactamase possessing member of the Enterobacteriaceae family, isolated from intensive care unit surfaces.</title>
        <authorList>
            <person name="Potter R.F."/>
            <person name="D'Souza A.W."/>
        </authorList>
    </citation>
    <scope>NUCLEOTIDE SEQUENCE [LARGE SCALE GENOMIC DNA]</scope>
    <source>
        <strain evidence="6 8">BP-1</strain>
        <strain evidence="5 7">BP-2</strain>
    </source>
</reference>
<dbReference type="Proteomes" id="UP000247005">
    <property type="component" value="Unassembled WGS sequence"/>
</dbReference>
<evidence type="ECO:0000256" key="1">
    <source>
        <dbReference type="ARBA" id="ARBA00023015"/>
    </source>
</evidence>
<gene>
    <name evidence="6" type="ORF">CHU32_15970</name>
    <name evidence="5" type="ORF">CHU33_11795</name>
</gene>
<evidence type="ECO:0000256" key="2">
    <source>
        <dbReference type="ARBA" id="ARBA00023125"/>
    </source>
</evidence>
<dbReference type="InterPro" id="IPR028978">
    <property type="entry name" value="Chorismate_lyase_/UTRA_dom_sf"/>
</dbReference>
<evidence type="ECO:0000313" key="8">
    <source>
        <dbReference type="Proteomes" id="UP000247005"/>
    </source>
</evidence>
<dbReference type="OrthoDB" id="6626198at2"/>
<dbReference type="EMBL" id="PQGD01000012">
    <property type="protein sequence ID" value="POP47490.1"/>
    <property type="molecule type" value="Genomic_DNA"/>
</dbReference>
<comment type="caution">
    <text evidence="6">The sequence shown here is derived from an EMBL/GenBank/DDBJ whole genome shotgun (WGS) entry which is preliminary data.</text>
</comment>
<dbReference type="PRINTS" id="PR00035">
    <property type="entry name" value="HTHGNTR"/>
</dbReference>
<dbReference type="CDD" id="cd07377">
    <property type="entry name" value="WHTH_GntR"/>
    <property type="match status" value="1"/>
</dbReference>
<evidence type="ECO:0000259" key="4">
    <source>
        <dbReference type="PROSITE" id="PS50949"/>
    </source>
</evidence>
<accession>A0A2P5GMY7</accession>
<dbReference type="PANTHER" id="PTHR44846:SF1">
    <property type="entry name" value="MANNOSYL-D-GLYCERATE TRANSPORT_METABOLISM SYSTEM REPRESSOR MNGR-RELATED"/>
    <property type="match status" value="1"/>
</dbReference>
<evidence type="ECO:0000256" key="3">
    <source>
        <dbReference type="ARBA" id="ARBA00023163"/>
    </source>
</evidence>
<keyword evidence="1" id="KW-0805">Transcription regulation</keyword>
<dbReference type="Pfam" id="PF07702">
    <property type="entry name" value="UTRA"/>
    <property type="match status" value="1"/>
</dbReference>
<dbReference type="GO" id="GO:0003700">
    <property type="term" value="F:DNA-binding transcription factor activity"/>
    <property type="evidence" value="ECO:0007669"/>
    <property type="project" value="InterPro"/>
</dbReference>
<name>A0A2P5GMY7_9ENTR</name>
<dbReference type="Proteomes" id="UP000237073">
    <property type="component" value="Unassembled WGS sequence"/>
</dbReference>
<dbReference type="PROSITE" id="PS50949">
    <property type="entry name" value="HTH_GNTR"/>
    <property type="match status" value="1"/>
</dbReference>
<keyword evidence="3" id="KW-0804">Transcription</keyword>
<evidence type="ECO:0000313" key="5">
    <source>
        <dbReference type="EMBL" id="POP44621.1"/>
    </source>
</evidence>
<dbReference type="GO" id="GO:0045892">
    <property type="term" value="P:negative regulation of DNA-templated transcription"/>
    <property type="evidence" value="ECO:0007669"/>
    <property type="project" value="TreeGrafter"/>
</dbReference>
<dbReference type="InterPro" id="IPR036390">
    <property type="entry name" value="WH_DNA-bd_sf"/>
</dbReference>
<keyword evidence="7" id="KW-1185">Reference proteome</keyword>
<dbReference type="SMART" id="SM00345">
    <property type="entry name" value="HTH_GNTR"/>
    <property type="match status" value="1"/>
</dbReference>
<dbReference type="GO" id="GO:0003677">
    <property type="term" value="F:DNA binding"/>
    <property type="evidence" value="ECO:0007669"/>
    <property type="project" value="UniProtKB-KW"/>
</dbReference>
<dbReference type="Gene3D" id="1.10.10.10">
    <property type="entry name" value="Winged helix-like DNA-binding domain superfamily/Winged helix DNA-binding domain"/>
    <property type="match status" value="1"/>
</dbReference>
<dbReference type="Gene3D" id="3.40.1410.10">
    <property type="entry name" value="Chorismate lyase-like"/>
    <property type="match status" value="1"/>
</dbReference>
<sequence>MIYKDIANTLRIRIGTAEYAVGSPLPGEYRLAEEFGVSRMTIRKAIDLLVNWGLVFRKNGSGTFIMHKNVYPGTQNLPGFFKAMKNFHGKITSQVLTFQIQLATDAVSAQLQLGAEEKVYYSRRIRSVNNTPLMIEDSYMPVRLFRNLSISHLEGSKFKYIEKEARIQIGGNYECLTPILAENPIAALLEVKEKTPILCINSLTYSRQNVFINYSIMYRNTSEYREDHYF</sequence>
<dbReference type="InterPro" id="IPR011663">
    <property type="entry name" value="UTRA"/>
</dbReference>
<dbReference type="RefSeq" id="WP_103676278.1">
    <property type="nucleotide sequence ID" value="NZ_PQGD01000012.1"/>
</dbReference>
<dbReference type="InterPro" id="IPR036388">
    <property type="entry name" value="WH-like_DNA-bd_sf"/>
</dbReference>
<proteinExistence type="predicted"/>
<dbReference type="Pfam" id="PF00392">
    <property type="entry name" value="GntR"/>
    <property type="match status" value="1"/>
</dbReference>
<dbReference type="InterPro" id="IPR000524">
    <property type="entry name" value="Tscrpt_reg_HTH_GntR"/>
</dbReference>
<dbReference type="SMART" id="SM00866">
    <property type="entry name" value="UTRA"/>
    <property type="match status" value="1"/>
</dbReference>
<dbReference type="SUPFAM" id="SSF46785">
    <property type="entry name" value="Winged helix' DNA-binding domain"/>
    <property type="match status" value="1"/>
</dbReference>
<organism evidence="6 8">
    <name type="scientific">Superficieibacter electus</name>
    <dbReference type="NCBI Taxonomy" id="2022662"/>
    <lineage>
        <taxon>Bacteria</taxon>
        <taxon>Pseudomonadati</taxon>
        <taxon>Pseudomonadota</taxon>
        <taxon>Gammaproteobacteria</taxon>
        <taxon>Enterobacterales</taxon>
        <taxon>Enterobacteriaceae</taxon>
        <taxon>Superficieibacter</taxon>
    </lineage>
</organism>
<dbReference type="AlphaFoldDB" id="A0A2P5GMY7"/>
<dbReference type="SUPFAM" id="SSF64288">
    <property type="entry name" value="Chorismate lyase-like"/>
    <property type="match status" value="1"/>
</dbReference>
<dbReference type="PANTHER" id="PTHR44846">
    <property type="entry name" value="MANNOSYL-D-GLYCERATE TRANSPORT/METABOLISM SYSTEM REPRESSOR MNGR-RELATED"/>
    <property type="match status" value="1"/>
</dbReference>